<evidence type="ECO:0000256" key="4">
    <source>
        <dbReference type="PROSITE-ProRule" id="PRU00169"/>
    </source>
</evidence>
<dbReference type="SUPFAM" id="SSF52172">
    <property type="entry name" value="CheY-like"/>
    <property type="match status" value="1"/>
</dbReference>
<dbReference type="RefSeq" id="WP_275229950.1">
    <property type="nucleotide sequence ID" value="NZ_JARESE010000064.1"/>
</dbReference>
<keyword evidence="3" id="KW-0804">Transcription</keyword>
<gene>
    <name evidence="7" type="ORF">PYV00_19215</name>
</gene>
<dbReference type="PRINTS" id="PR00038">
    <property type="entry name" value="HTHLUXR"/>
</dbReference>
<organism evidence="7 8">
    <name type="scientific">Novosphingobium album</name>
    <name type="common">ex Liu et al. 2023</name>
    <dbReference type="NCBI Taxonomy" id="3031130"/>
    <lineage>
        <taxon>Bacteria</taxon>
        <taxon>Pseudomonadati</taxon>
        <taxon>Pseudomonadota</taxon>
        <taxon>Alphaproteobacteria</taxon>
        <taxon>Sphingomonadales</taxon>
        <taxon>Sphingomonadaceae</taxon>
        <taxon>Novosphingobium</taxon>
    </lineage>
</organism>
<dbReference type="InterPro" id="IPR016032">
    <property type="entry name" value="Sig_transdc_resp-reg_C-effctor"/>
</dbReference>
<dbReference type="EMBL" id="JARESE010000064">
    <property type="protein sequence ID" value="MDE8653824.1"/>
    <property type="molecule type" value="Genomic_DNA"/>
</dbReference>
<evidence type="ECO:0000256" key="1">
    <source>
        <dbReference type="ARBA" id="ARBA00023015"/>
    </source>
</evidence>
<protein>
    <submittedName>
        <fullName evidence="7">Response regulator</fullName>
    </submittedName>
</protein>
<feature type="domain" description="HTH luxR-type" evidence="5">
    <location>
        <begin position="143"/>
        <end position="208"/>
    </location>
</feature>
<evidence type="ECO:0000256" key="2">
    <source>
        <dbReference type="ARBA" id="ARBA00023125"/>
    </source>
</evidence>
<keyword evidence="8" id="KW-1185">Reference proteome</keyword>
<evidence type="ECO:0000313" key="7">
    <source>
        <dbReference type="EMBL" id="MDE8653824.1"/>
    </source>
</evidence>
<feature type="modified residue" description="4-aspartylphosphate" evidence="4">
    <location>
        <position position="62"/>
    </location>
</feature>
<name>A0ABT5WVB8_9SPHN</name>
<dbReference type="PANTHER" id="PTHR44688:SF16">
    <property type="entry name" value="DNA-BINDING TRANSCRIPTIONAL ACTIVATOR DEVR_DOSR"/>
    <property type="match status" value="1"/>
</dbReference>
<dbReference type="SMART" id="SM00421">
    <property type="entry name" value="HTH_LUXR"/>
    <property type="match status" value="1"/>
</dbReference>
<keyword evidence="4" id="KW-0597">Phosphoprotein</keyword>
<accession>A0ABT5WVB8</accession>
<dbReference type="PROSITE" id="PS50110">
    <property type="entry name" value="RESPONSE_REGULATORY"/>
    <property type="match status" value="1"/>
</dbReference>
<dbReference type="Pfam" id="PF00072">
    <property type="entry name" value="Response_reg"/>
    <property type="match status" value="1"/>
</dbReference>
<dbReference type="CDD" id="cd06170">
    <property type="entry name" value="LuxR_C_like"/>
    <property type="match status" value="1"/>
</dbReference>
<dbReference type="Gene3D" id="1.10.10.10">
    <property type="entry name" value="Winged helix-like DNA-binding domain superfamily/Winged helix DNA-binding domain"/>
    <property type="match status" value="1"/>
</dbReference>
<dbReference type="InterPro" id="IPR011006">
    <property type="entry name" value="CheY-like_superfamily"/>
</dbReference>
<keyword evidence="2" id="KW-0238">DNA-binding</keyword>
<evidence type="ECO:0000259" key="5">
    <source>
        <dbReference type="PROSITE" id="PS50043"/>
    </source>
</evidence>
<evidence type="ECO:0000259" key="6">
    <source>
        <dbReference type="PROSITE" id="PS50110"/>
    </source>
</evidence>
<dbReference type="SUPFAM" id="SSF46894">
    <property type="entry name" value="C-terminal effector domain of the bipartite response regulators"/>
    <property type="match status" value="1"/>
</dbReference>
<dbReference type="SMART" id="SM00448">
    <property type="entry name" value="REC"/>
    <property type="match status" value="1"/>
</dbReference>
<reference evidence="7 8" key="1">
    <citation type="submission" date="2023-03" db="EMBL/GenBank/DDBJ databases">
        <title>NovoSphingobium album sp. nov. isolated from polycyclic aromatic hydrocarbons- and heavy-metal polluted soil.</title>
        <authorList>
            <person name="Liu Z."/>
            <person name="Wang K."/>
        </authorList>
    </citation>
    <scope>NUCLEOTIDE SEQUENCE [LARGE SCALE GENOMIC DNA]</scope>
    <source>
        <strain evidence="7 8">H3SJ31-1</strain>
    </source>
</reference>
<comment type="caution">
    <text evidence="7">The sequence shown here is derived from an EMBL/GenBank/DDBJ whole genome shotgun (WGS) entry which is preliminary data.</text>
</comment>
<proteinExistence type="predicted"/>
<dbReference type="PANTHER" id="PTHR44688">
    <property type="entry name" value="DNA-BINDING TRANSCRIPTIONAL ACTIVATOR DEVR_DOSR"/>
    <property type="match status" value="1"/>
</dbReference>
<dbReference type="Pfam" id="PF00196">
    <property type="entry name" value="GerE"/>
    <property type="match status" value="1"/>
</dbReference>
<dbReference type="Gene3D" id="3.40.50.2300">
    <property type="match status" value="1"/>
</dbReference>
<dbReference type="CDD" id="cd17537">
    <property type="entry name" value="REC_FixJ"/>
    <property type="match status" value="1"/>
</dbReference>
<evidence type="ECO:0000256" key="3">
    <source>
        <dbReference type="ARBA" id="ARBA00023163"/>
    </source>
</evidence>
<feature type="domain" description="Response regulatory" evidence="6">
    <location>
        <begin position="13"/>
        <end position="127"/>
    </location>
</feature>
<dbReference type="Proteomes" id="UP001216253">
    <property type="component" value="Unassembled WGS sequence"/>
</dbReference>
<sequence>MTDEIDPGELAPVVRIIDDDASVRAALEDLLASVGLEARCFASTRAFLDSGMPDAPGCLVLDVRMPGQSGLDFQRQMASLGISLPVIFITGHGDVPMSVRAMKDGAIEFLMKPFDDRALLDAIHSGIGRDRLRRAFESEITILRDRHGELTSGERAVMESVVKGLLNKQIAGLLGVSEITVKVRRRQVMLKMGAASLPQLVRIYDLIAPVREDAQNPPDVEAGR</sequence>
<dbReference type="PROSITE" id="PS50043">
    <property type="entry name" value="HTH_LUXR_2"/>
    <property type="match status" value="1"/>
</dbReference>
<keyword evidence="1" id="KW-0805">Transcription regulation</keyword>
<dbReference type="InterPro" id="IPR001789">
    <property type="entry name" value="Sig_transdc_resp-reg_receiver"/>
</dbReference>
<dbReference type="InterPro" id="IPR000792">
    <property type="entry name" value="Tscrpt_reg_LuxR_C"/>
</dbReference>
<evidence type="ECO:0000313" key="8">
    <source>
        <dbReference type="Proteomes" id="UP001216253"/>
    </source>
</evidence>
<dbReference type="InterPro" id="IPR036388">
    <property type="entry name" value="WH-like_DNA-bd_sf"/>
</dbReference>